<dbReference type="PANTHER" id="PTHR34047">
    <property type="entry name" value="NUCLEAR INTRON MATURASE 1, MITOCHONDRIAL-RELATED"/>
    <property type="match status" value="1"/>
</dbReference>
<dbReference type="NCBIfam" id="TIGR04416">
    <property type="entry name" value="group_II_RT_mat"/>
    <property type="match status" value="1"/>
</dbReference>
<dbReference type="Proteomes" id="UP000294697">
    <property type="component" value="Unassembled WGS sequence"/>
</dbReference>
<keyword evidence="2" id="KW-0808">Transferase</keyword>
<organism evidence="2 3">
    <name type="scientific">Halanaerobium saccharolyticum</name>
    <dbReference type="NCBI Taxonomy" id="43595"/>
    <lineage>
        <taxon>Bacteria</taxon>
        <taxon>Bacillati</taxon>
        <taxon>Bacillota</taxon>
        <taxon>Clostridia</taxon>
        <taxon>Halanaerobiales</taxon>
        <taxon>Halanaerobiaceae</taxon>
        <taxon>Halanaerobium</taxon>
    </lineage>
</organism>
<dbReference type="PANTHER" id="PTHR34047:SF8">
    <property type="entry name" value="PROTEIN YKFC"/>
    <property type="match status" value="1"/>
</dbReference>
<protein>
    <submittedName>
        <fullName evidence="2">Group II intron reverse transcriptase/maturase</fullName>
    </submittedName>
</protein>
<dbReference type="InterPro" id="IPR051083">
    <property type="entry name" value="GrpII_Intron_Splice-Mob/Def"/>
</dbReference>
<evidence type="ECO:0000259" key="1">
    <source>
        <dbReference type="PROSITE" id="PS50878"/>
    </source>
</evidence>
<dbReference type="InterPro" id="IPR043502">
    <property type="entry name" value="DNA/RNA_pol_sf"/>
</dbReference>
<proteinExistence type="predicted"/>
<evidence type="ECO:0000313" key="2">
    <source>
        <dbReference type="EMBL" id="TDV98355.1"/>
    </source>
</evidence>
<name>A0A4R7YNJ2_9FIRM</name>
<dbReference type="Pfam" id="PF08388">
    <property type="entry name" value="GIIM"/>
    <property type="match status" value="1"/>
</dbReference>
<dbReference type="SUPFAM" id="SSF56672">
    <property type="entry name" value="DNA/RNA polymerases"/>
    <property type="match status" value="1"/>
</dbReference>
<comment type="caution">
    <text evidence="2">The sequence shown here is derived from an EMBL/GenBank/DDBJ whole genome shotgun (WGS) entry which is preliminary data.</text>
</comment>
<dbReference type="EMBL" id="SODA01000036">
    <property type="protein sequence ID" value="TDV98355.1"/>
    <property type="molecule type" value="Genomic_DNA"/>
</dbReference>
<dbReference type="RefSeq" id="WP_111573347.1">
    <property type="nucleotide sequence ID" value="NZ_QLME01000032.1"/>
</dbReference>
<dbReference type="GO" id="GO:0003964">
    <property type="term" value="F:RNA-directed DNA polymerase activity"/>
    <property type="evidence" value="ECO:0007669"/>
    <property type="project" value="UniProtKB-KW"/>
</dbReference>
<keyword evidence="2" id="KW-0548">Nucleotidyltransferase</keyword>
<gene>
    <name evidence="2" type="ORF">C8C77_13632</name>
</gene>
<dbReference type="CDD" id="cd01651">
    <property type="entry name" value="RT_G2_intron"/>
    <property type="match status" value="1"/>
</dbReference>
<dbReference type="OrthoDB" id="9788687at2"/>
<keyword evidence="2" id="KW-0695">RNA-directed DNA polymerase</keyword>
<dbReference type="InterPro" id="IPR013597">
    <property type="entry name" value="Mat_intron_G2"/>
</dbReference>
<feature type="domain" description="Reverse transcriptase" evidence="1">
    <location>
        <begin position="83"/>
        <end position="326"/>
    </location>
</feature>
<dbReference type="InterPro" id="IPR030931">
    <property type="entry name" value="Group_II_RT_mat"/>
</dbReference>
<dbReference type="AlphaFoldDB" id="A0A4R7YNJ2"/>
<sequence length="449" mass="53625">MKSLKETLTGRARPEQLVQTSLKNIARKAKREKKYRFRDLYRQINYGALKLAWLEINKKAAAGVDKITAAEFEKNLEENLQTILKSLKEKRYHAKLVRRKYIDKGNGKKRPLGIPALKDKIVQRAVTDILEAIFEQDFIENSYGYRPNKSAKEAVINLSEELNFGQYNYIVEADIKGFFDNIDHDWLIKMLEQRIDDQQLIRLIKKWLKAGILEEDNQIVYPKFGTPQGGIISPVLANIYLHFVLDNWFEKVIREITEGDTHFSRYADDYITAFRYRKDAEYFYSKMQERVNKFGLKLSLEKSSIILFSRFKKQGSKRFEFLGFEFSRSTSLRGKDIIKRRTSRKKLRKSIKNFRNWCKMMRNQKLKTLFKKLNAKLRGYYNYYGLIGNYDSLEEFFNISLKILYKWLNRRSQRKRMNWDKFEEIIGWYNVCKPKIVEKINRQLRLNFA</sequence>
<evidence type="ECO:0000313" key="3">
    <source>
        <dbReference type="Proteomes" id="UP000294697"/>
    </source>
</evidence>
<reference evidence="2 3" key="1">
    <citation type="submission" date="2019-03" db="EMBL/GenBank/DDBJ databases">
        <title>Subsurface microbial communities from deep shales in Ohio and West Virginia, USA.</title>
        <authorList>
            <person name="Wrighton K."/>
        </authorList>
    </citation>
    <scope>NUCLEOTIDE SEQUENCE [LARGE SCALE GENOMIC DNA]</scope>
    <source>
        <strain evidence="2 3">MSL9.2</strain>
    </source>
</reference>
<dbReference type="InterPro" id="IPR000477">
    <property type="entry name" value="RT_dom"/>
</dbReference>
<accession>A0A4R7YNJ2</accession>
<dbReference type="Pfam" id="PF00078">
    <property type="entry name" value="RVT_1"/>
    <property type="match status" value="1"/>
</dbReference>
<dbReference type="PROSITE" id="PS50878">
    <property type="entry name" value="RT_POL"/>
    <property type="match status" value="1"/>
</dbReference>